<feature type="domain" description="C2H2-type" evidence="7">
    <location>
        <begin position="325"/>
        <end position="352"/>
    </location>
</feature>
<keyword evidence="2" id="KW-0677">Repeat</keyword>
<gene>
    <name evidence="8" type="ORF">TGEB3V08_LOCUS7101</name>
</gene>
<dbReference type="PANTHER" id="PTHR24379:SF121">
    <property type="entry name" value="C2H2-TYPE DOMAIN-CONTAINING PROTEIN"/>
    <property type="match status" value="1"/>
</dbReference>
<evidence type="ECO:0000256" key="6">
    <source>
        <dbReference type="SAM" id="MobiDB-lite"/>
    </source>
</evidence>
<feature type="domain" description="C2H2-type" evidence="7">
    <location>
        <begin position="353"/>
        <end position="381"/>
    </location>
</feature>
<feature type="domain" description="C2H2-type" evidence="7">
    <location>
        <begin position="152"/>
        <end position="179"/>
    </location>
</feature>
<feature type="domain" description="C2H2-type" evidence="7">
    <location>
        <begin position="207"/>
        <end position="234"/>
    </location>
</feature>
<dbReference type="SUPFAM" id="SSF57667">
    <property type="entry name" value="beta-beta-alpha zinc fingers"/>
    <property type="match status" value="4"/>
</dbReference>
<accession>A0A7R9K3A2</accession>
<keyword evidence="3 5" id="KW-0863">Zinc-finger</keyword>
<dbReference type="InterPro" id="IPR013087">
    <property type="entry name" value="Znf_C2H2_type"/>
</dbReference>
<evidence type="ECO:0000256" key="2">
    <source>
        <dbReference type="ARBA" id="ARBA00022737"/>
    </source>
</evidence>
<name>A0A7R9K3A2_TIMGE</name>
<evidence type="ECO:0000256" key="4">
    <source>
        <dbReference type="ARBA" id="ARBA00022833"/>
    </source>
</evidence>
<feature type="domain" description="C2H2-type" evidence="7">
    <location>
        <begin position="238"/>
        <end position="265"/>
    </location>
</feature>
<dbReference type="Pfam" id="PF12874">
    <property type="entry name" value="zf-met"/>
    <property type="match status" value="1"/>
</dbReference>
<proteinExistence type="predicted"/>
<evidence type="ECO:0000259" key="7">
    <source>
        <dbReference type="PROSITE" id="PS50157"/>
    </source>
</evidence>
<protein>
    <recommendedName>
        <fullName evidence="7">C2H2-type domain-containing protein</fullName>
    </recommendedName>
</protein>
<evidence type="ECO:0000256" key="5">
    <source>
        <dbReference type="PROSITE-ProRule" id="PRU00042"/>
    </source>
</evidence>
<evidence type="ECO:0000313" key="8">
    <source>
        <dbReference type="EMBL" id="CAD7598541.1"/>
    </source>
</evidence>
<dbReference type="GO" id="GO:0008270">
    <property type="term" value="F:zinc ion binding"/>
    <property type="evidence" value="ECO:0007669"/>
    <property type="project" value="UniProtKB-KW"/>
</dbReference>
<dbReference type="PROSITE" id="PS50157">
    <property type="entry name" value="ZINC_FINGER_C2H2_2"/>
    <property type="match status" value="7"/>
</dbReference>
<feature type="region of interest" description="Disordered" evidence="6">
    <location>
        <begin position="26"/>
        <end position="47"/>
    </location>
</feature>
<keyword evidence="1" id="KW-0479">Metal-binding</keyword>
<evidence type="ECO:0000256" key="1">
    <source>
        <dbReference type="ARBA" id="ARBA00022723"/>
    </source>
</evidence>
<dbReference type="Gene3D" id="3.30.160.60">
    <property type="entry name" value="Classic Zinc Finger"/>
    <property type="match status" value="4"/>
</dbReference>
<reference evidence="8" key="1">
    <citation type="submission" date="2020-11" db="EMBL/GenBank/DDBJ databases">
        <authorList>
            <person name="Tran Van P."/>
        </authorList>
    </citation>
    <scope>NUCLEOTIDE SEQUENCE</scope>
</reference>
<feature type="compositionally biased region" description="Basic and acidic residues" evidence="6">
    <location>
        <begin position="28"/>
        <end position="39"/>
    </location>
</feature>
<dbReference type="PANTHER" id="PTHR24379">
    <property type="entry name" value="KRAB AND ZINC FINGER DOMAIN-CONTAINING"/>
    <property type="match status" value="1"/>
</dbReference>
<feature type="domain" description="C2H2-type" evidence="7">
    <location>
        <begin position="265"/>
        <end position="292"/>
    </location>
</feature>
<evidence type="ECO:0000256" key="3">
    <source>
        <dbReference type="ARBA" id="ARBA00022771"/>
    </source>
</evidence>
<dbReference type="FunFam" id="3.30.160.60:FF:000100">
    <property type="entry name" value="Zinc finger 45-like"/>
    <property type="match status" value="1"/>
</dbReference>
<dbReference type="AlphaFoldDB" id="A0A7R9K3A2"/>
<keyword evidence="4" id="KW-0862">Zinc</keyword>
<sequence length="462" mass="53220">MLIVEDELIMLKYTKEPKITVFFTKKQKSNDDSEGKQQDLKNLPATSTSLEKEHVAVEVGCGSTVPVSSSHIGISDGQHQPDNGIASGAVISQGNKNRKFSGERLETYSWLAYSAKDGAGSKQLCYYCGKESAFRWHLECHEKFSSGEMRPFSCHICNKSFTSKEILKRHYKLHLPDNPLCCDLSGEISLCKTASTRHQKIHYPKEHQCNICLKNYRDKSKLDFHMKYHYTDGIFPGVPCDICRKMLFSNSALKKHRKIHFPENHQCNICFKIFRNKSTLIIHQKCHQASEISKNFLCDICGYLCKSMGFLNRHISNVHSPKKKYICDVCGISYNILTYLKDHIATHSKDREFICADCNKHFGSRPAIKRHIKQCHRGTPIKKKRLSETNYCTKKLQKGSFTWYESGCHDYISHSSLVGCWPLRNSLRCQCWFLDWLHEFELERGMWDQGCSYGLRSEKVAP</sequence>
<dbReference type="InterPro" id="IPR036236">
    <property type="entry name" value="Znf_C2H2_sf"/>
</dbReference>
<organism evidence="8">
    <name type="scientific">Timema genevievae</name>
    <name type="common">Walking stick</name>
    <dbReference type="NCBI Taxonomy" id="629358"/>
    <lineage>
        <taxon>Eukaryota</taxon>
        <taxon>Metazoa</taxon>
        <taxon>Ecdysozoa</taxon>
        <taxon>Arthropoda</taxon>
        <taxon>Hexapoda</taxon>
        <taxon>Insecta</taxon>
        <taxon>Pterygota</taxon>
        <taxon>Neoptera</taxon>
        <taxon>Polyneoptera</taxon>
        <taxon>Phasmatodea</taxon>
        <taxon>Timematodea</taxon>
        <taxon>Timematoidea</taxon>
        <taxon>Timematidae</taxon>
        <taxon>Timema</taxon>
    </lineage>
</organism>
<feature type="domain" description="C2H2-type" evidence="7">
    <location>
        <begin position="296"/>
        <end position="324"/>
    </location>
</feature>
<dbReference type="SMART" id="SM00355">
    <property type="entry name" value="ZnF_C2H2"/>
    <property type="match status" value="7"/>
</dbReference>
<dbReference type="PROSITE" id="PS00028">
    <property type="entry name" value="ZINC_FINGER_C2H2_1"/>
    <property type="match status" value="7"/>
</dbReference>
<dbReference type="Pfam" id="PF00096">
    <property type="entry name" value="zf-C2H2"/>
    <property type="match status" value="2"/>
</dbReference>
<dbReference type="EMBL" id="OE842077">
    <property type="protein sequence ID" value="CAD7598541.1"/>
    <property type="molecule type" value="Genomic_DNA"/>
</dbReference>